<dbReference type="Pfam" id="PF00069">
    <property type="entry name" value="Pkinase"/>
    <property type="match status" value="1"/>
</dbReference>
<evidence type="ECO:0000313" key="14">
    <source>
        <dbReference type="Proteomes" id="UP000078348"/>
    </source>
</evidence>
<feature type="binding site" evidence="9">
    <location>
        <position position="33"/>
    </location>
    <ligand>
        <name>ATP</name>
        <dbReference type="ChEBI" id="CHEBI:30616"/>
    </ligand>
</feature>
<feature type="domain" description="Protein kinase" evidence="12">
    <location>
        <begin position="4"/>
        <end position="293"/>
    </location>
</feature>
<dbReference type="GO" id="GO:0004674">
    <property type="term" value="F:protein serine/threonine kinase activity"/>
    <property type="evidence" value="ECO:0007669"/>
    <property type="project" value="UniProtKB-KW"/>
</dbReference>
<evidence type="ECO:0000256" key="11">
    <source>
        <dbReference type="SAM" id="MobiDB-lite"/>
    </source>
</evidence>
<evidence type="ECO:0000256" key="2">
    <source>
        <dbReference type="ARBA" id="ARBA00022527"/>
    </source>
</evidence>
<dbReference type="GO" id="GO:0005524">
    <property type="term" value="F:ATP binding"/>
    <property type="evidence" value="ECO:0007669"/>
    <property type="project" value="UniProtKB-UniRule"/>
</dbReference>
<reference evidence="13 14" key="1">
    <citation type="submission" date="2016-05" db="EMBL/GenBank/DDBJ databases">
        <title>Nuclear genome of Blastocystis sp. subtype 1 NandII.</title>
        <authorList>
            <person name="Gentekaki E."/>
            <person name="Curtis B."/>
            <person name="Stairs C."/>
            <person name="Eme L."/>
            <person name="Herman E."/>
            <person name="Klimes V."/>
            <person name="Arias M.C."/>
            <person name="Elias M."/>
            <person name="Hilliou F."/>
            <person name="Klute M."/>
            <person name="Malik S.-B."/>
            <person name="Pightling A."/>
            <person name="Rachubinski R."/>
            <person name="Salas D."/>
            <person name="Schlacht A."/>
            <person name="Suga H."/>
            <person name="Archibald J."/>
            <person name="Ball S.G."/>
            <person name="Clark G."/>
            <person name="Dacks J."/>
            <person name="Van Der Giezen M."/>
            <person name="Tsaousis A."/>
            <person name="Roger A."/>
        </authorList>
    </citation>
    <scope>NUCLEOTIDE SEQUENCE [LARGE SCALE GENOMIC DNA]</scope>
    <source>
        <strain evidence="14">ATCC 50177 / NandII</strain>
    </source>
</reference>
<evidence type="ECO:0000256" key="10">
    <source>
        <dbReference type="RuleBase" id="RU000304"/>
    </source>
</evidence>
<dbReference type="SUPFAM" id="SSF56112">
    <property type="entry name" value="Protein kinase-like (PK-like)"/>
    <property type="match status" value="1"/>
</dbReference>
<feature type="compositionally biased region" description="Polar residues" evidence="11">
    <location>
        <begin position="362"/>
        <end position="372"/>
    </location>
</feature>
<evidence type="ECO:0000256" key="8">
    <source>
        <dbReference type="ARBA" id="ARBA00048679"/>
    </source>
</evidence>
<feature type="compositionally biased region" description="Low complexity" evidence="11">
    <location>
        <begin position="329"/>
        <end position="341"/>
    </location>
</feature>
<dbReference type="PROSITE" id="PS00108">
    <property type="entry name" value="PROTEIN_KINASE_ST"/>
    <property type="match status" value="1"/>
</dbReference>
<dbReference type="PANTHER" id="PTHR44899">
    <property type="entry name" value="CAMK FAMILY PROTEIN KINASE"/>
    <property type="match status" value="1"/>
</dbReference>
<dbReference type="STRING" id="478820.A0A196SN17"/>
<evidence type="ECO:0000259" key="12">
    <source>
        <dbReference type="PROSITE" id="PS50011"/>
    </source>
</evidence>
<organism evidence="13 14">
    <name type="scientific">Blastocystis sp. subtype 1 (strain ATCC 50177 / NandII)</name>
    <dbReference type="NCBI Taxonomy" id="478820"/>
    <lineage>
        <taxon>Eukaryota</taxon>
        <taxon>Sar</taxon>
        <taxon>Stramenopiles</taxon>
        <taxon>Bigyra</taxon>
        <taxon>Opalozoa</taxon>
        <taxon>Opalinata</taxon>
        <taxon>Blastocystidae</taxon>
        <taxon>Blastocystis</taxon>
    </lineage>
</organism>
<proteinExistence type="inferred from homology"/>
<keyword evidence="14" id="KW-1185">Reference proteome</keyword>
<comment type="catalytic activity">
    <reaction evidence="8">
        <text>L-seryl-[protein] + ATP = O-phospho-L-seryl-[protein] + ADP + H(+)</text>
        <dbReference type="Rhea" id="RHEA:17989"/>
        <dbReference type="Rhea" id="RHEA-COMP:9863"/>
        <dbReference type="Rhea" id="RHEA-COMP:11604"/>
        <dbReference type="ChEBI" id="CHEBI:15378"/>
        <dbReference type="ChEBI" id="CHEBI:29999"/>
        <dbReference type="ChEBI" id="CHEBI:30616"/>
        <dbReference type="ChEBI" id="CHEBI:83421"/>
        <dbReference type="ChEBI" id="CHEBI:456216"/>
        <dbReference type="EC" id="2.7.11.1"/>
    </reaction>
</comment>
<dbReference type="InterPro" id="IPR011009">
    <property type="entry name" value="Kinase-like_dom_sf"/>
</dbReference>
<dbReference type="PROSITE" id="PS50011">
    <property type="entry name" value="PROTEIN_KINASE_DOM"/>
    <property type="match status" value="1"/>
</dbReference>
<evidence type="ECO:0000256" key="3">
    <source>
        <dbReference type="ARBA" id="ARBA00022679"/>
    </source>
</evidence>
<evidence type="ECO:0000256" key="9">
    <source>
        <dbReference type="PROSITE-ProRule" id="PRU10141"/>
    </source>
</evidence>
<dbReference type="InterPro" id="IPR008271">
    <property type="entry name" value="Ser/Thr_kinase_AS"/>
</dbReference>
<evidence type="ECO:0000256" key="1">
    <source>
        <dbReference type="ARBA" id="ARBA00012513"/>
    </source>
</evidence>
<evidence type="ECO:0000256" key="7">
    <source>
        <dbReference type="ARBA" id="ARBA00047899"/>
    </source>
</evidence>
<dbReference type="Gene3D" id="1.10.510.10">
    <property type="entry name" value="Transferase(Phosphotransferase) domain 1"/>
    <property type="match status" value="1"/>
</dbReference>
<keyword evidence="2 10" id="KW-0723">Serine/threonine-protein kinase</keyword>
<dbReference type="InterPro" id="IPR017441">
    <property type="entry name" value="Protein_kinase_ATP_BS"/>
</dbReference>
<feature type="region of interest" description="Disordered" evidence="11">
    <location>
        <begin position="317"/>
        <end position="372"/>
    </location>
</feature>
<dbReference type="OrthoDB" id="248923at2759"/>
<gene>
    <name evidence="13" type="ORF">AV274_0670</name>
</gene>
<dbReference type="PROSITE" id="PS00107">
    <property type="entry name" value="PROTEIN_KINASE_ATP"/>
    <property type="match status" value="1"/>
</dbReference>
<dbReference type="EC" id="2.7.11.1" evidence="1"/>
<dbReference type="PANTHER" id="PTHR44899:SF3">
    <property type="entry name" value="SERINE_THREONINE-PROTEIN KINASE NEK1"/>
    <property type="match status" value="1"/>
</dbReference>
<evidence type="ECO:0000256" key="5">
    <source>
        <dbReference type="ARBA" id="ARBA00022777"/>
    </source>
</evidence>
<dbReference type="Gene3D" id="3.30.200.20">
    <property type="entry name" value="Phosphorylase Kinase, domain 1"/>
    <property type="match status" value="1"/>
</dbReference>
<keyword evidence="6 9" id="KW-0067">ATP-binding</keyword>
<dbReference type="InterPro" id="IPR000719">
    <property type="entry name" value="Prot_kinase_dom"/>
</dbReference>
<evidence type="ECO:0000313" key="13">
    <source>
        <dbReference type="EMBL" id="OAO17592.1"/>
    </source>
</evidence>
<dbReference type="Proteomes" id="UP000078348">
    <property type="component" value="Unassembled WGS sequence"/>
</dbReference>
<dbReference type="InterPro" id="IPR051131">
    <property type="entry name" value="NEK_Ser/Thr_kinase_NIMA"/>
</dbReference>
<comment type="similarity">
    <text evidence="10">Belongs to the protein kinase superfamily.</text>
</comment>
<comment type="caution">
    <text evidence="13">The sequence shown here is derived from an EMBL/GenBank/DDBJ whole genome shotgun (WGS) entry which is preliminary data.</text>
</comment>
<evidence type="ECO:0000256" key="6">
    <source>
        <dbReference type="ARBA" id="ARBA00022840"/>
    </source>
</evidence>
<evidence type="ECO:0000256" key="4">
    <source>
        <dbReference type="ARBA" id="ARBA00022741"/>
    </source>
</evidence>
<keyword evidence="3" id="KW-0808">Transferase</keyword>
<protein>
    <recommendedName>
        <fullName evidence="1">non-specific serine/threonine protein kinase</fullName>
        <ecNumber evidence="1">2.7.11.1</ecNumber>
    </recommendedName>
</protein>
<comment type="catalytic activity">
    <reaction evidence="7">
        <text>L-threonyl-[protein] + ATP = O-phospho-L-threonyl-[protein] + ADP + H(+)</text>
        <dbReference type="Rhea" id="RHEA:46608"/>
        <dbReference type="Rhea" id="RHEA-COMP:11060"/>
        <dbReference type="Rhea" id="RHEA-COMP:11605"/>
        <dbReference type="ChEBI" id="CHEBI:15378"/>
        <dbReference type="ChEBI" id="CHEBI:30013"/>
        <dbReference type="ChEBI" id="CHEBI:30616"/>
        <dbReference type="ChEBI" id="CHEBI:61977"/>
        <dbReference type="ChEBI" id="CHEBI:456216"/>
        <dbReference type="EC" id="2.7.11.1"/>
    </reaction>
</comment>
<keyword evidence="5" id="KW-0418">Kinase</keyword>
<keyword evidence="4 9" id="KW-0547">Nucleotide-binding</keyword>
<dbReference type="SMART" id="SM00220">
    <property type="entry name" value="S_TKc"/>
    <property type="match status" value="1"/>
</dbReference>
<accession>A0A196SN17</accession>
<dbReference type="EMBL" id="LXWW01000024">
    <property type="protein sequence ID" value="OAO17592.1"/>
    <property type="molecule type" value="Genomic_DNA"/>
</dbReference>
<sequence>MDQYVELSTIGSGASSVVKLAKRKQDGCYVVLKVYHLPISQYSYEEKERLEKENAILSSLSHPNIIKYIDSFVHEGHRVLVMEYANALSLRNVMLYYMGDAQYIDYLKDTDRVIAITLLLSWINAILDGLQYIHDLHIIHRDLKPENILLSSSDQEPLSKEQLRRVYSPTQVMKLKVKIADFGIARETTGEFAVTQVGTPFYIAPEICGNRVYTNKVDMWSLGCILFELIAKHPPFHGSSIGGLFHSIIYTPTPPLPSSCPSPFVRIVQSLLRKDPAQRPSARELKATLQALFQAASPPPFIRVSGRRYSVAALSPRSPTLSLSDDESVSSARSSVSGTGSLRCRKYTPSPSPHPLVDSSDSDQSGELYSLL</sequence>
<dbReference type="AlphaFoldDB" id="A0A196SN17"/>
<name>A0A196SN17_BLAHN</name>